<dbReference type="Proteomes" id="UP001596150">
    <property type="component" value="Unassembled WGS sequence"/>
</dbReference>
<comment type="caution">
    <text evidence="3">The sequence shown here is derived from an EMBL/GenBank/DDBJ whole genome shotgun (WGS) entry which is preliminary data.</text>
</comment>
<dbReference type="CDD" id="cd03822">
    <property type="entry name" value="GT4_mannosyltransferase-like"/>
    <property type="match status" value="1"/>
</dbReference>
<dbReference type="Pfam" id="PF00534">
    <property type="entry name" value="Glycos_transf_1"/>
    <property type="match status" value="1"/>
</dbReference>
<dbReference type="PANTHER" id="PTHR12526">
    <property type="entry name" value="GLYCOSYLTRANSFERASE"/>
    <property type="match status" value="1"/>
</dbReference>
<accession>A0ABW0PSJ8</accession>
<dbReference type="SUPFAM" id="SSF48208">
    <property type="entry name" value="Six-hairpin glycosidases"/>
    <property type="match status" value="1"/>
</dbReference>
<evidence type="ECO:0000313" key="4">
    <source>
        <dbReference type="Proteomes" id="UP001596150"/>
    </source>
</evidence>
<reference evidence="4" key="1">
    <citation type="journal article" date="2019" name="Int. J. Syst. Evol. Microbiol.">
        <title>The Global Catalogue of Microorganisms (GCM) 10K type strain sequencing project: providing services to taxonomists for standard genome sequencing and annotation.</title>
        <authorList>
            <consortium name="The Broad Institute Genomics Platform"/>
            <consortium name="The Broad Institute Genome Sequencing Center for Infectious Disease"/>
            <person name="Wu L."/>
            <person name="Ma J."/>
        </authorList>
    </citation>
    <scope>NUCLEOTIDE SEQUENCE [LARGE SCALE GENOMIC DNA]</scope>
    <source>
        <strain evidence="4">KACC 12633</strain>
    </source>
</reference>
<dbReference type="InterPro" id="IPR008928">
    <property type="entry name" value="6-hairpin_glycosidase_sf"/>
</dbReference>
<evidence type="ECO:0000313" key="3">
    <source>
        <dbReference type="EMBL" id="MFC5514657.1"/>
    </source>
</evidence>
<dbReference type="Gene3D" id="3.40.50.2000">
    <property type="entry name" value="Glycogen Phosphorylase B"/>
    <property type="match status" value="2"/>
</dbReference>
<protein>
    <submittedName>
        <fullName evidence="3">Glycosyltransferase family 4 protein</fullName>
    </submittedName>
</protein>
<name>A0ABW0PSJ8_9HYPH</name>
<dbReference type="InterPro" id="IPR001296">
    <property type="entry name" value="Glyco_trans_1"/>
</dbReference>
<proteinExistence type="predicted"/>
<evidence type="ECO:0000259" key="1">
    <source>
        <dbReference type="Pfam" id="PF00534"/>
    </source>
</evidence>
<organism evidence="3 4">
    <name type="scientific">Kaistia terrae</name>
    <dbReference type="NCBI Taxonomy" id="537017"/>
    <lineage>
        <taxon>Bacteria</taxon>
        <taxon>Pseudomonadati</taxon>
        <taxon>Pseudomonadota</taxon>
        <taxon>Alphaproteobacteria</taxon>
        <taxon>Hyphomicrobiales</taxon>
        <taxon>Kaistiaceae</taxon>
        <taxon>Kaistia</taxon>
    </lineage>
</organism>
<dbReference type="SUPFAM" id="SSF53756">
    <property type="entry name" value="UDP-Glycosyltransferase/glycogen phosphorylase"/>
    <property type="match status" value="1"/>
</dbReference>
<sequence>MTMVHRTSSTRVAFIGNSLPRRCGIATFTTDLQQAIAASGMADTAILAMTDCGRSYEYPATVALEIQENTLDDYVAASEYLNRGGFDVVSLQHEFGIFGGEAGSHVIALLARLNMPIITTLHTVLSEPSDAQRRVIDRIIDLSARIVVMAEKGRELLRTIYRVPADKIDVIPHGIPDFGFVDPQPVKAKLGFSDRTVILTFGLLSPNKGIEVMIDAMPQILESRADAVYVVLGATHPNLVRDHGEAYRDSLLERARHLGVEDHVVFEDQFVDRDTLLDYIAMCDVYVTPYLNEAQMTSGTLAYSFGLGKAVVSTPYWHANELLADGRGVLVPFGDAKATGSAIAELLTDHSRREAMRKRAYSSSRSMTWESTARRYLAAFDAARRGDRLKLIAPFGRDVRSPARAGTAPPAIQLGHLLAMCDDTGLFQHAVHSVPDRHHGYCVDDNARALLVACALNKTGEQRLSDALTSRFAAFIQHAWNPDTLYFRNFMSFDRRWLEDRGSEDSHGRTLWSLGEASASDISPSRRQWAASLFIAALPTVERFSSPRAWAFTLLGLEPYCAAFPGDPIAEQYRDLLADRLMSLLEKTEADDWVWFENGLSYDNARLPQALIATGRATRTPAHVSAGLRSLNWLVQVQTSPKGQFRPVGSSTFGEQRKPPLAFDQQPLEATATISACLTAWRADGDAAWTEEARRAFGWFLGENDLSISLVDPETGSCRDGLHPYRANENRGGESVVSYLLSLAEIRQLARLSGDRTKPELRALRA</sequence>
<keyword evidence="4" id="KW-1185">Reference proteome</keyword>
<dbReference type="InterPro" id="IPR028098">
    <property type="entry name" value="Glyco_trans_4-like_N"/>
</dbReference>
<gene>
    <name evidence="3" type="ORF">ACFPP9_02655</name>
</gene>
<evidence type="ECO:0000259" key="2">
    <source>
        <dbReference type="Pfam" id="PF13439"/>
    </source>
</evidence>
<dbReference type="RefSeq" id="WP_266342686.1">
    <property type="nucleotide sequence ID" value="NZ_JAPKNH010000002.1"/>
</dbReference>
<dbReference type="EMBL" id="JBHSML010000002">
    <property type="protein sequence ID" value="MFC5514657.1"/>
    <property type="molecule type" value="Genomic_DNA"/>
</dbReference>
<dbReference type="Pfam" id="PF13439">
    <property type="entry name" value="Glyco_transf_4"/>
    <property type="match status" value="1"/>
</dbReference>
<feature type="domain" description="Glycosyltransferase subfamily 4-like N-terminal" evidence="2">
    <location>
        <begin position="24"/>
        <end position="175"/>
    </location>
</feature>
<dbReference type="PANTHER" id="PTHR12526:SF572">
    <property type="entry name" value="BLL5144 PROTEIN"/>
    <property type="match status" value="1"/>
</dbReference>
<feature type="domain" description="Glycosyl transferase family 1" evidence="1">
    <location>
        <begin position="188"/>
        <end position="361"/>
    </location>
</feature>